<evidence type="ECO:0000256" key="10">
    <source>
        <dbReference type="ARBA" id="ARBA00023065"/>
    </source>
</evidence>
<feature type="domain" description="EF-hand" evidence="14">
    <location>
        <begin position="25"/>
        <end position="60"/>
    </location>
</feature>
<feature type="domain" description="FAD-binding FR-type" evidence="15">
    <location>
        <begin position="361"/>
        <end position="479"/>
    </location>
</feature>
<comment type="caution">
    <text evidence="16">The sequence shown here is derived from an EMBL/GenBank/DDBJ whole genome shotgun (WGS) entry which is preliminary data.</text>
</comment>
<dbReference type="Pfam" id="PF08022">
    <property type="entry name" value="FAD_binding_8"/>
    <property type="match status" value="1"/>
</dbReference>
<dbReference type="InterPro" id="IPR002048">
    <property type="entry name" value="EF_hand_dom"/>
</dbReference>
<name>A0AA40DRL2_9PEZI</name>
<keyword evidence="4" id="KW-0274">FAD</keyword>
<evidence type="ECO:0000256" key="12">
    <source>
        <dbReference type="SAM" id="MobiDB-lite"/>
    </source>
</evidence>
<dbReference type="InterPro" id="IPR011992">
    <property type="entry name" value="EF-hand-dom_pair"/>
</dbReference>
<dbReference type="PRINTS" id="PR00466">
    <property type="entry name" value="GP91PHOX"/>
</dbReference>
<evidence type="ECO:0000256" key="11">
    <source>
        <dbReference type="ARBA" id="ARBA00023136"/>
    </source>
</evidence>
<feature type="transmembrane region" description="Helical" evidence="13">
    <location>
        <begin position="241"/>
        <end position="261"/>
    </location>
</feature>
<keyword evidence="7" id="KW-0249">Electron transport</keyword>
<dbReference type="PANTHER" id="PTHR11972:SF153">
    <property type="entry name" value="SUPEROXIDE-GENERATING NADPH OXIDASE HEAVY CHAIN SUBUNIT A"/>
    <property type="match status" value="1"/>
</dbReference>
<evidence type="ECO:0000256" key="9">
    <source>
        <dbReference type="ARBA" id="ARBA00023002"/>
    </source>
</evidence>
<evidence type="ECO:0000256" key="6">
    <source>
        <dbReference type="ARBA" id="ARBA00022857"/>
    </source>
</evidence>
<dbReference type="InterPro" id="IPR013112">
    <property type="entry name" value="FAD-bd_8"/>
</dbReference>
<dbReference type="GO" id="GO:0005509">
    <property type="term" value="F:calcium ion binding"/>
    <property type="evidence" value="ECO:0007669"/>
    <property type="project" value="InterPro"/>
</dbReference>
<keyword evidence="6" id="KW-0521">NADP</keyword>
<feature type="transmembrane region" description="Helical" evidence="13">
    <location>
        <begin position="327"/>
        <end position="344"/>
    </location>
</feature>
<keyword evidence="10" id="KW-0406">Ion transport</keyword>
<evidence type="ECO:0000256" key="4">
    <source>
        <dbReference type="ARBA" id="ARBA00022827"/>
    </source>
</evidence>
<dbReference type="PANTHER" id="PTHR11972">
    <property type="entry name" value="NADPH OXIDASE"/>
    <property type="match status" value="1"/>
</dbReference>
<keyword evidence="3 13" id="KW-0812">Transmembrane</keyword>
<dbReference type="PROSITE" id="PS51384">
    <property type="entry name" value="FAD_FR"/>
    <property type="match status" value="1"/>
</dbReference>
<keyword evidence="8 13" id="KW-1133">Transmembrane helix</keyword>
<dbReference type="InterPro" id="IPR000778">
    <property type="entry name" value="Cyt_b245_heavy_chain"/>
</dbReference>
<reference evidence="16" key="1">
    <citation type="submission" date="2023-06" db="EMBL/GenBank/DDBJ databases">
        <title>Genome-scale phylogeny and comparative genomics of the fungal order Sordariales.</title>
        <authorList>
            <consortium name="Lawrence Berkeley National Laboratory"/>
            <person name="Hensen N."/>
            <person name="Bonometti L."/>
            <person name="Westerberg I."/>
            <person name="Brannstrom I.O."/>
            <person name="Guillou S."/>
            <person name="Cros-Aarteil S."/>
            <person name="Calhoun S."/>
            <person name="Haridas S."/>
            <person name="Kuo A."/>
            <person name="Mondo S."/>
            <person name="Pangilinan J."/>
            <person name="Riley R."/>
            <person name="Labutti K."/>
            <person name="Andreopoulos B."/>
            <person name="Lipzen A."/>
            <person name="Chen C."/>
            <person name="Yanf M."/>
            <person name="Daum C."/>
            <person name="Ng V."/>
            <person name="Clum A."/>
            <person name="Steindorff A."/>
            <person name="Ohm R."/>
            <person name="Martin F."/>
            <person name="Silar P."/>
            <person name="Natvig D."/>
            <person name="Lalanne C."/>
            <person name="Gautier V."/>
            <person name="Ament-Velasquez S.L."/>
            <person name="Kruys A."/>
            <person name="Hutchinson M.I."/>
            <person name="Powell A.J."/>
            <person name="Barry K."/>
            <person name="Miller A.N."/>
            <person name="Grigoriev I.V."/>
            <person name="Debuchy R."/>
            <person name="Gladieux P."/>
            <person name="Thoren M.H."/>
            <person name="Johannesson H."/>
        </authorList>
    </citation>
    <scope>NUCLEOTIDE SEQUENCE</scope>
    <source>
        <strain evidence="16">SMH4607-1</strain>
    </source>
</reference>
<dbReference type="SFLD" id="SFLDG01169">
    <property type="entry name" value="NADPH_oxidase_subgroup_(NOX)"/>
    <property type="match status" value="1"/>
</dbReference>
<dbReference type="Gene3D" id="2.40.30.10">
    <property type="entry name" value="Translation factors"/>
    <property type="match status" value="1"/>
</dbReference>
<dbReference type="GO" id="GO:0043020">
    <property type="term" value="C:NADPH oxidase complex"/>
    <property type="evidence" value="ECO:0007669"/>
    <property type="project" value="TreeGrafter"/>
</dbReference>
<proteinExistence type="predicted"/>
<keyword evidence="9" id="KW-0560">Oxidoreductase</keyword>
<feature type="compositionally biased region" description="Polar residues" evidence="12">
    <location>
        <begin position="83"/>
        <end position="92"/>
    </location>
</feature>
<dbReference type="InterPro" id="IPR050369">
    <property type="entry name" value="RBOH/FRE"/>
</dbReference>
<dbReference type="Pfam" id="PF08030">
    <property type="entry name" value="NAD_binding_6"/>
    <property type="match status" value="1"/>
</dbReference>
<dbReference type="CDD" id="cd06186">
    <property type="entry name" value="NOX_Duox_like_FAD_NADP"/>
    <property type="match status" value="1"/>
</dbReference>
<dbReference type="InterPro" id="IPR017927">
    <property type="entry name" value="FAD-bd_FR_type"/>
</dbReference>
<dbReference type="PROSITE" id="PS50222">
    <property type="entry name" value="EF_HAND_2"/>
    <property type="match status" value="1"/>
</dbReference>
<dbReference type="AlphaFoldDB" id="A0AA40DRL2"/>
<evidence type="ECO:0000256" key="7">
    <source>
        <dbReference type="ARBA" id="ARBA00022982"/>
    </source>
</evidence>
<dbReference type="SUPFAM" id="SSF63380">
    <property type="entry name" value="Riboflavin synthase domain-like"/>
    <property type="match status" value="1"/>
</dbReference>
<dbReference type="GO" id="GO:0016175">
    <property type="term" value="F:superoxide-generating NAD(P)H oxidase activity"/>
    <property type="evidence" value="ECO:0007669"/>
    <property type="project" value="TreeGrafter"/>
</dbReference>
<dbReference type="GO" id="GO:0006811">
    <property type="term" value="P:monoatomic ion transport"/>
    <property type="evidence" value="ECO:0007669"/>
    <property type="project" value="UniProtKB-KW"/>
</dbReference>
<dbReference type="SUPFAM" id="SSF47473">
    <property type="entry name" value="EF-hand"/>
    <property type="match status" value="1"/>
</dbReference>
<dbReference type="InterPro" id="IPR039261">
    <property type="entry name" value="FNR_nucleotide-bd"/>
</dbReference>
<feature type="transmembrane region" description="Helical" evidence="13">
    <location>
        <begin position="190"/>
        <end position="213"/>
    </location>
</feature>
<keyword evidence="17" id="KW-1185">Reference proteome</keyword>
<protein>
    <submittedName>
        <fullName evidence="16">FAD-binding domain-containing protein</fullName>
    </submittedName>
</protein>
<evidence type="ECO:0000256" key="1">
    <source>
        <dbReference type="ARBA" id="ARBA00004141"/>
    </source>
</evidence>
<keyword evidence="2" id="KW-0285">Flavoprotein</keyword>
<dbReference type="EMBL" id="JAUKUA010000005">
    <property type="protein sequence ID" value="KAK0710841.1"/>
    <property type="molecule type" value="Genomic_DNA"/>
</dbReference>
<dbReference type="InterPro" id="IPR013130">
    <property type="entry name" value="Fe3_Rdtase_TM_dom"/>
</dbReference>
<feature type="transmembrane region" description="Helical" evidence="13">
    <location>
        <begin position="297"/>
        <end position="315"/>
    </location>
</feature>
<dbReference type="PROSITE" id="PS00018">
    <property type="entry name" value="EF_HAND_1"/>
    <property type="match status" value="1"/>
</dbReference>
<sequence>MANSPATATGQRDCRLVTVPHLHYLTDEEIEEFLDDLDHNGDGLIDYDEVEQKLDHTYDKLFTNPHEHGFLTKRRKHGDDGNETGSSESSPEADQRHHFLRSIIGSDARRIPRAEFAERVKEWKIPSLAREQGTGNDYVRKMSTWRRVRAYWAVNGPQVVFLTLVISMQVIFAVWQLVKYTTAEKYRHAFGWGVIMAKTCAGALYPTMFFLLLSMSRYCSTYLRQSYCLSRFINWDLSQSFHIKISITAVILSTLHAVGHLTGTFNMGSRPSNEGNVNKVLGPDTLPRTYMGYMAELPGWTGLTALILFYTLGTLSAPPIRRWNFEVFQLGHLLMYPILAFLYAHGSEGMLQYPMLGYWLAFPTLVIVIERSVRVVVGFFRIPATLRVLDADTVEINVTIPHSRFWGYKAGQYVLLQVPQISFFQWHPFTVSVCVGKKMRLHIKTDGNWTDKLRDLAGPSGKAKIEVGINGPFGAPAQRFYDFSHTIIVGSGIGVTPFSGILADLQARDNAQHGGPGQTHKHSESSASSLWPSRPKRAARKQTFSFSSLKKPGPPSPSLPDPPAPTPAYAADYRRVDFHWTVRERNYLLWMSDLLNDVSRSQQWHRAHGPDAGGGPAHLDIRIHTHVTQRRSSIATHIYGWLLEMHRTDAHPESPLTRLLNPTHLGRPDFVTILDGHYEEMRRFQGVRRAEREARRREGYKLKIGVFYCGAPVVGEILADRCRALTARGHEDGSKIKYHFMTEVFC</sequence>
<keyword evidence="10" id="KW-0813">Transport</keyword>
<dbReference type="Gene3D" id="3.40.50.80">
    <property type="entry name" value="Nucleotide-binding domain of ferredoxin-NADP reductase (FNR) module"/>
    <property type="match status" value="1"/>
</dbReference>
<dbReference type="InterPro" id="IPR017938">
    <property type="entry name" value="Riboflavin_synthase-like_b-brl"/>
</dbReference>
<organism evidence="16 17">
    <name type="scientific">Lasiosphaeris hirsuta</name>
    <dbReference type="NCBI Taxonomy" id="260670"/>
    <lineage>
        <taxon>Eukaryota</taxon>
        <taxon>Fungi</taxon>
        <taxon>Dikarya</taxon>
        <taxon>Ascomycota</taxon>
        <taxon>Pezizomycotina</taxon>
        <taxon>Sordariomycetes</taxon>
        <taxon>Sordariomycetidae</taxon>
        <taxon>Sordariales</taxon>
        <taxon>Lasiosphaeriaceae</taxon>
        <taxon>Lasiosphaeris</taxon>
    </lineage>
</organism>
<evidence type="ECO:0000259" key="14">
    <source>
        <dbReference type="PROSITE" id="PS50222"/>
    </source>
</evidence>
<feature type="region of interest" description="Disordered" evidence="12">
    <location>
        <begin position="69"/>
        <end position="95"/>
    </location>
</feature>
<dbReference type="InterPro" id="IPR013121">
    <property type="entry name" value="Fe_red_NAD-bd_6"/>
</dbReference>
<evidence type="ECO:0000256" key="13">
    <source>
        <dbReference type="SAM" id="Phobius"/>
    </source>
</evidence>
<keyword evidence="5" id="KW-0106">Calcium</keyword>
<feature type="region of interest" description="Disordered" evidence="12">
    <location>
        <begin position="509"/>
        <end position="566"/>
    </location>
</feature>
<dbReference type="GO" id="GO:0006952">
    <property type="term" value="P:defense response"/>
    <property type="evidence" value="ECO:0007669"/>
    <property type="project" value="TreeGrafter"/>
</dbReference>
<feature type="compositionally biased region" description="Pro residues" evidence="12">
    <location>
        <begin position="552"/>
        <end position="566"/>
    </location>
</feature>
<evidence type="ECO:0000259" key="15">
    <source>
        <dbReference type="PROSITE" id="PS51384"/>
    </source>
</evidence>
<dbReference type="InterPro" id="IPR018247">
    <property type="entry name" value="EF_Hand_1_Ca_BS"/>
</dbReference>
<evidence type="ECO:0000256" key="8">
    <source>
        <dbReference type="ARBA" id="ARBA00022989"/>
    </source>
</evidence>
<dbReference type="GO" id="GO:0042554">
    <property type="term" value="P:superoxide anion generation"/>
    <property type="evidence" value="ECO:0007669"/>
    <property type="project" value="TreeGrafter"/>
</dbReference>
<evidence type="ECO:0000313" key="17">
    <source>
        <dbReference type="Proteomes" id="UP001172102"/>
    </source>
</evidence>
<evidence type="ECO:0000313" key="16">
    <source>
        <dbReference type="EMBL" id="KAK0710841.1"/>
    </source>
</evidence>
<keyword evidence="11 13" id="KW-0472">Membrane</keyword>
<accession>A0AA40DRL2</accession>
<dbReference type="Proteomes" id="UP001172102">
    <property type="component" value="Unassembled WGS sequence"/>
</dbReference>
<feature type="transmembrane region" description="Helical" evidence="13">
    <location>
        <begin position="150"/>
        <end position="178"/>
    </location>
</feature>
<gene>
    <name evidence="16" type="ORF">B0H67DRAFT_601722</name>
</gene>
<dbReference type="Pfam" id="PF01794">
    <property type="entry name" value="Ferric_reduct"/>
    <property type="match status" value="1"/>
</dbReference>
<comment type="subcellular location">
    <subcellularLocation>
        <location evidence="1">Membrane</location>
        <topology evidence="1">Multi-pass membrane protein</topology>
    </subcellularLocation>
</comment>
<evidence type="ECO:0000256" key="5">
    <source>
        <dbReference type="ARBA" id="ARBA00022837"/>
    </source>
</evidence>
<evidence type="ECO:0000256" key="3">
    <source>
        <dbReference type="ARBA" id="ARBA00022692"/>
    </source>
</evidence>
<evidence type="ECO:0000256" key="2">
    <source>
        <dbReference type="ARBA" id="ARBA00022630"/>
    </source>
</evidence>